<feature type="region of interest" description="Disordered" evidence="1">
    <location>
        <begin position="365"/>
        <end position="403"/>
    </location>
</feature>
<reference evidence="2 3" key="1">
    <citation type="journal article" date="2017" name="Int. J. Parasitol.">
        <title>The genome of the protozoan parasite Cystoisospora suis and a reverse vaccinology approach to identify vaccine candidates.</title>
        <authorList>
            <person name="Palmieri N."/>
            <person name="Shrestha A."/>
            <person name="Ruttkowski B."/>
            <person name="Beck T."/>
            <person name="Vogl C."/>
            <person name="Tomley F."/>
            <person name="Blake D.P."/>
            <person name="Joachim A."/>
        </authorList>
    </citation>
    <scope>NUCLEOTIDE SEQUENCE [LARGE SCALE GENOMIC DNA]</scope>
    <source>
        <strain evidence="2 3">Wien I</strain>
    </source>
</reference>
<evidence type="ECO:0000313" key="2">
    <source>
        <dbReference type="EMBL" id="PHJ22120.1"/>
    </source>
</evidence>
<sequence>MASTDTSQDTIGNLKGLGFANLSGLKPETDETVMRACNALSREFEVLKLRVAQLRGSPEISPLQEQKLKEVVWAVLEGRPVPVALNALQDSEKPPEETERASEEKNRQSFSFLEKRKSLLEGDGDKLKRQERWQKTEPASEAGEKSSGSRQSTSPLAKLGAVLMSAAFGTTPEEVREKTGLQRTTPVSVGEEKTIDVSGTTLRSRPPDNQTQTDPLRATLALALEEGTLERHRQRGNLRLRQTVPLLEGRVNKLESEFGERLSQVEERLKKHQKVPSLSAGSQPLDGLVSMAHFKVIIGSLQHQIDSLSRNQVGLRSDVDQLSEVCAALQNPSAPASTELLSQYASTLNSPVAFPEQSTAALSNLDTELNTNSREEGDKQAEDERGSMHSGDGSSQSPQGIMNSKISPLTARTLAAKEGDQGVFEEGNDVNLASSSKTAKVQGIGHQTEKGKAYLQGEDGTRVQTRPEPYAIIPKADVKTASYAGSWEKTANNSEANARTNPGAPVESMRRSHYYNEENGGGTLLAQRLRSVSGCFPEAKAGPTSGRYADQVSSPGTNTGTARAQAEAPFEREQGALGRNQEQISGPADGQQRKESRTAAVKDYRQEDLEVEGSFFSRGREKKSSTGGIILIGQVENSVLDETDSLGLTKANAVDEKMPAEKQKVELQRSEKLPGEGTTDDLVYRASREARRDREERIYSVRPFDIFRAFLNCTAR</sequence>
<feature type="compositionally biased region" description="Basic and acidic residues" evidence="1">
    <location>
        <begin position="373"/>
        <end position="387"/>
    </location>
</feature>
<feature type="compositionally biased region" description="Polar residues" evidence="1">
    <location>
        <begin position="146"/>
        <end position="155"/>
    </location>
</feature>
<accession>A0A2C6KNQ5</accession>
<gene>
    <name evidence="2" type="ORF">CSUI_004039</name>
</gene>
<dbReference type="AlphaFoldDB" id="A0A2C6KNQ5"/>
<keyword evidence="3" id="KW-1185">Reference proteome</keyword>
<dbReference type="VEuPathDB" id="ToxoDB:CSUI_004039"/>
<name>A0A2C6KNQ5_9APIC</name>
<feature type="region of interest" description="Disordered" evidence="1">
    <location>
        <begin position="1"/>
        <end position="24"/>
    </location>
</feature>
<proteinExistence type="predicted"/>
<protein>
    <submittedName>
        <fullName evidence="2">Uncharacterized protein</fullName>
    </submittedName>
</protein>
<feature type="region of interest" description="Disordered" evidence="1">
    <location>
        <begin position="170"/>
        <end position="214"/>
    </location>
</feature>
<feature type="region of interest" description="Disordered" evidence="1">
    <location>
        <begin position="86"/>
        <end position="155"/>
    </location>
</feature>
<feature type="region of interest" description="Disordered" evidence="1">
    <location>
        <begin position="540"/>
        <end position="599"/>
    </location>
</feature>
<dbReference type="Proteomes" id="UP000221165">
    <property type="component" value="Unassembled WGS sequence"/>
</dbReference>
<feature type="compositionally biased region" description="Basic and acidic residues" evidence="1">
    <location>
        <begin position="90"/>
        <end position="135"/>
    </location>
</feature>
<feature type="compositionally biased region" description="Polar residues" evidence="1">
    <location>
        <begin position="197"/>
        <end position="214"/>
    </location>
</feature>
<feature type="compositionally biased region" description="Polar residues" evidence="1">
    <location>
        <begin position="551"/>
        <end position="562"/>
    </location>
</feature>
<evidence type="ECO:0000256" key="1">
    <source>
        <dbReference type="SAM" id="MobiDB-lite"/>
    </source>
</evidence>
<dbReference type="GeneID" id="94427445"/>
<evidence type="ECO:0000313" key="3">
    <source>
        <dbReference type="Proteomes" id="UP000221165"/>
    </source>
</evidence>
<feature type="compositionally biased region" description="Polar residues" evidence="1">
    <location>
        <begin position="1"/>
        <end position="11"/>
    </location>
</feature>
<organism evidence="2 3">
    <name type="scientific">Cystoisospora suis</name>
    <dbReference type="NCBI Taxonomy" id="483139"/>
    <lineage>
        <taxon>Eukaryota</taxon>
        <taxon>Sar</taxon>
        <taxon>Alveolata</taxon>
        <taxon>Apicomplexa</taxon>
        <taxon>Conoidasida</taxon>
        <taxon>Coccidia</taxon>
        <taxon>Eucoccidiorida</taxon>
        <taxon>Eimeriorina</taxon>
        <taxon>Sarcocystidae</taxon>
        <taxon>Cystoisospora</taxon>
    </lineage>
</organism>
<comment type="caution">
    <text evidence="2">The sequence shown here is derived from an EMBL/GenBank/DDBJ whole genome shotgun (WGS) entry which is preliminary data.</text>
</comment>
<feature type="region of interest" description="Disordered" evidence="1">
    <location>
        <begin position="435"/>
        <end position="454"/>
    </location>
</feature>
<dbReference type="EMBL" id="MIGC01001812">
    <property type="protein sequence ID" value="PHJ22120.1"/>
    <property type="molecule type" value="Genomic_DNA"/>
</dbReference>
<feature type="compositionally biased region" description="Polar residues" evidence="1">
    <location>
        <begin position="392"/>
        <end position="403"/>
    </location>
</feature>
<dbReference type="RefSeq" id="XP_067923797.1">
    <property type="nucleotide sequence ID" value="XM_068064234.1"/>
</dbReference>